<evidence type="ECO:0000313" key="2">
    <source>
        <dbReference type="Proteomes" id="UP000008983"/>
    </source>
</evidence>
<dbReference type="InParanoid" id="G0R0R0"/>
<protein>
    <submittedName>
        <fullName evidence="1">Uncharacterized protein</fullName>
    </submittedName>
</protein>
<gene>
    <name evidence="1" type="ORF">IMG5_166360</name>
</gene>
<evidence type="ECO:0000313" key="1">
    <source>
        <dbReference type="EMBL" id="EGR28944.1"/>
    </source>
</evidence>
<dbReference type="GeneID" id="14905035"/>
<organism evidence="1 2">
    <name type="scientific">Ichthyophthirius multifiliis</name>
    <name type="common">White spot disease agent</name>
    <name type="synonym">Ich</name>
    <dbReference type="NCBI Taxonomy" id="5932"/>
    <lineage>
        <taxon>Eukaryota</taxon>
        <taxon>Sar</taxon>
        <taxon>Alveolata</taxon>
        <taxon>Ciliophora</taxon>
        <taxon>Intramacronucleata</taxon>
        <taxon>Oligohymenophorea</taxon>
        <taxon>Hymenostomatida</taxon>
        <taxon>Ophryoglenina</taxon>
        <taxon>Ichthyophthirius</taxon>
    </lineage>
</organism>
<sequence length="133" mass="16275">MNKFKMKVKELLKNVKNKQIQQIFKMKIKLINQMMNYNQKQLIFQMKIIFQKNNQGNSQLIKLNMKIKLGKGIDKKLIFQGRKMKNLQINCNKSKMFRLIQFNIFKYLNINNNKMIFFQTKKQKYDKLIDFRN</sequence>
<keyword evidence="2" id="KW-1185">Reference proteome</keyword>
<name>G0R0R0_ICHMU</name>
<reference evidence="1 2" key="1">
    <citation type="submission" date="2011-07" db="EMBL/GenBank/DDBJ databases">
        <authorList>
            <person name="Coyne R."/>
            <person name="Brami D."/>
            <person name="Johnson J."/>
            <person name="Hostetler J."/>
            <person name="Hannick L."/>
            <person name="Clark T."/>
            <person name="Cassidy-Hanley D."/>
            <person name="Inman J."/>
        </authorList>
    </citation>
    <scope>NUCLEOTIDE SEQUENCE [LARGE SCALE GENOMIC DNA]</scope>
    <source>
        <strain evidence="1 2">G5</strain>
    </source>
</reference>
<dbReference type="RefSeq" id="XP_004030180.1">
    <property type="nucleotide sequence ID" value="XM_004030132.1"/>
</dbReference>
<proteinExistence type="predicted"/>
<dbReference type="Proteomes" id="UP000008983">
    <property type="component" value="Unassembled WGS sequence"/>
</dbReference>
<dbReference type="EMBL" id="GL984201">
    <property type="protein sequence ID" value="EGR28944.1"/>
    <property type="molecule type" value="Genomic_DNA"/>
</dbReference>
<dbReference type="AlphaFoldDB" id="G0R0R0"/>
<accession>G0R0R0</accession>